<reference evidence="6 7" key="1">
    <citation type="submission" date="2019-02" db="EMBL/GenBank/DDBJ databases">
        <title>Genomic Encyclopedia of Type Strains, Phase IV (KMG-IV): sequencing the most valuable type-strain genomes for metagenomic binning, comparative biology and taxonomic classification.</title>
        <authorList>
            <person name="Goeker M."/>
        </authorList>
    </citation>
    <scope>NUCLEOTIDE SEQUENCE [LARGE SCALE GENOMIC DNA]</scope>
    <source>
        <strain evidence="6 7">DSM 21223</strain>
    </source>
</reference>
<evidence type="ECO:0000259" key="3">
    <source>
        <dbReference type="PROSITE" id="PS50110"/>
    </source>
</evidence>
<dbReference type="PROSITE" id="PS50112">
    <property type="entry name" value="PAS"/>
    <property type="match status" value="1"/>
</dbReference>
<dbReference type="InterPro" id="IPR036457">
    <property type="entry name" value="PPM-type-like_dom_sf"/>
</dbReference>
<keyword evidence="2" id="KW-0597">Phosphoprotein</keyword>
<protein>
    <submittedName>
        <fullName evidence="6">PAS domain S-box-containing protein</fullName>
    </submittedName>
</protein>
<dbReference type="InterPro" id="IPR052016">
    <property type="entry name" value="Bact_Sigma-Reg"/>
</dbReference>
<gene>
    <name evidence="6" type="ORF">EV678_1805</name>
</gene>
<dbReference type="NCBIfam" id="TIGR00229">
    <property type="entry name" value="sensory_box"/>
    <property type="match status" value="1"/>
</dbReference>
<feature type="modified residue" description="4-aspartylphosphate" evidence="2">
    <location>
        <position position="58"/>
    </location>
</feature>
<evidence type="ECO:0000313" key="7">
    <source>
        <dbReference type="Proteomes" id="UP000292136"/>
    </source>
</evidence>
<dbReference type="Gene3D" id="3.30.450.20">
    <property type="entry name" value="PAS domain"/>
    <property type="match status" value="1"/>
</dbReference>
<dbReference type="PANTHER" id="PTHR43156:SF2">
    <property type="entry name" value="STAGE II SPORULATION PROTEIN E"/>
    <property type="match status" value="1"/>
</dbReference>
<dbReference type="InterPro" id="IPR000014">
    <property type="entry name" value="PAS"/>
</dbReference>
<dbReference type="SMART" id="SM00091">
    <property type="entry name" value="PAS"/>
    <property type="match status" value="1"/>
</dbReference>
<dbReference type="SUPFAM" id="SSF81606">
    <property type="entry name" value="PP2C-like"/>
    <property type="match status" value="1"/>
</dbReference>
<dbReference type="SMART" id="SM00448">
    <property type="entry name" value="REC"/>
    <property type="match status" value="1"/>
</dbReference>
<dbReference type="CDD" id="cd00130">
    <property type="entry name" value="PAS"/>
    <property type="match status" value="1"/>
</dbReference>
<dbReference type="PANTHER" id="PTHR43156">
    <property type="entry name" value="STAGE II SPORULATION PROTEIN E-RELATED"/>
    <property type="match status" value="1"/>
</dbReference>
<dbReference type="InterPro" id="IPR013767">
    <property type="entry name" value="PAS_fold"/>
</dbReference>
<dbReference type="InterPro" id="IPR035965">
    <property type="entry name" value="PAS-like_dom_sf"/>
</dbReference>
<dbReference type="PROSITE" id="PS50110">
    <property type="entry name" value="RESPONSE_REGULATORY"/>
    <property type="match status" value="1"/>
</dbReference>
<keyword evidence="1" id="KW-0378">Hydrolase</keyword>
<feature type="domain" description="PAC" evidence="5">
    <location>
        <begin position="214"/>
        <end position="264"/>
    </location>
</feature>
<dbReference type="SUPFAM" id="SSF52172">
    <property type="entry name" value="CheY-like"/>
    <property type="match status" value="1"/>
</dbReference>
<dbReference type="Proteomes" id="UP000292136">
    <property type="component" value="Unassembled WGS sequence"/>
</dbReference>
<dbReference type="SMART" id="SM00331">
    <property type="entry name" value="PP2C_SIG"/>
    <property type="match status" value="1"/>
</dbReference>
<keyword evidence="7" id="KW-1185">Reference proteome</keyword>
<dbReference type="Gene3D" id="3.60.40.10">
    <property type="entry name" value="PPM-type phosphatase domain"/>
    <property type="match status" value="1"/>
</dbReference>
<comment type="caution">
    <text evidence="6">The sequence shown here is derived from an EMBL/GenBank/DDBJ whole genome shotgun (WGS) entry which is preliminary data.</text>
</comment>
<dbReference type="SUPFAM" id="SSF55785">
    <property type="entry name" value="PYP-like sensor domain (PAS domain)"/>
    <property type="match status" value="1"/>
</dbReference>
<name>A0ABY0ITS3_9RHOO</name>
<dbReference type="PROSITE" id="PS50113">
    <property type="entry name" value="PAC"/>
    <property type="match status" value="1"/>
</dbReference>
<dbReference type="Pfam" id="PF00072">
    <property type="entry name" value="Response_reg"/>
    <property type="match status" value="1"/>
</dbReference>
<evidence type="ECO:0000256" key="2">
    <source>
        <dbReference type="PROSITE-ProRule" id="PRU00169"/>
    </source>
</evidence>
<dbReference type="InterPro" id="IPR001789">
    <property type="entry name" value="Sig_transdc_resp-reg_receiver"/>
</dbReference>
<evidence type="ECO:0000313" key="6">
    <source>
        <dbReference type="EMBL" id="RZT90980.1"/>
    </source>
</evidence>
<feature type="domain" description="Response regulatory" evidence="3">
    <location>
        <begin position="9"/>
        <end position="125"/>
    </location>
</feature>
<dbReference type="InterPro" id="IPR001932">
    <property type="entry name" value="PPM-type_phosphatase-like_dom"/>
</dbReference>
<dbReference type="EMBL" id="SHKM01000001">
    <property type="protein sequence ID" value="RZT90980.1"/>
    <property type="molecule type" value="Genomic_DNA"/>
</dbReference>
<evidence type="ECO:0000259" key="4">
    <source>
        <dbReference type="PROSITE" id="PS50112"/>
    </source>
</evidence>
<dbReference type="Pfam" id="PF07228">
    <property type="entry name" value="SpoIIE"/>
    <property type="match status" value="1"/>
</dbReference>
<dbReference type="Gene3D" id="3.40.50.2300">
    <property type="match status" value="1"/>
</dbReference>
<dbReference type="Pfam" id="PF00989">
    <property type="entry name" value="PAS"/>
    <property type="match status" value="1"/>
</dbReference>
<feature type="domain" description="PAS" evidence="4">
    <location>
        <begin position="137"/>
        <end position="207"/>
    </location>
</feature>
<dbReference type="RefSeq" id="WP_130459233.1">
    <property type="nucleotide sequence ID" value="NZ_SHKM01000001.1"/>
</dbReference>
<accession>A0ABY0ITS3</accession>
<evidence type="ECO:0000259" key="5">
    <source>
        <dbReference type="PROSITE" id="PS50113"/>
    </source>
</evidence>
<dbReference type="InterPro" id="IPR011006">
    <property type="entry name" value="CheY-like_superfamily"/>
</dbReference>
<dbReference type="InterPro" id="IPR000700">
    <property type="entry name" value="PAS-assoc_C"/>
</dbReference>
<evidence type="ECO:0000256" key="1">
    <source>
        <dbReference type="ARBA" id="ARBA00022801"/>
    </source>
</evidence>
<proteinExistence type="predicted"/>
<organism evidence="6 7">
    <name type="scientific">Azospira oryzae</name>
    <dbReference type="NCBI Taxonomy" id="146939"/>
    <lineage>
        <taxon>Bacteria</taxon>
        <taxon>Pseudomonadati</taxon>
        <taxon>Pseudomonadota</taxon>
        <taxon>Betaproteobacteria</taxon>
        <taxon>Rhodocyclales</taxon>
        <taxon>Rhodocyclaceae</taxon>
        <taxon>Azospira</taxon>
    </lineage>
</organism>
<sequence length="512" mass="56417">MTRKSPPLRILVADDSPSIRQILLALLGRQGHQVIAAEDGQQALDLFHRHQPDLLLLDIMMPVLDGMEVARRIRAEKLDRWVPIIFLSALDRRENLVAGLEAGGDDFLAKPLDFALLDARIRSMHKALDLQRQARESYRQLKAISDNVLDAIVTIDVHGRILSCNQATERILGWRPEELRGQNVNVLMPEPYHSRHNDYMRAYVEGGPPNVFGYGRERPALRKDGTVFPAELAVTEIRDGSQRIFIGLLRDVTERKNAEMKLMENAAALQQYYDHAEEENQLAARLLDKQMLRPGLQDSHVRYWLSAAKNFSGDVVAATRTPDGSLVALLADATGHGLTAAISTLPLLTVFYGMANRGLPLESMVGEMNRHLKASLPTGHFVAANVVLLDPATGTGQAWCGGMPESLLLDGDGEVVRTFASRHLPFGILGTDEFEASIDTFPCTPGHQLMLYSDGFKEAEGKNGAQLGHAGLREILRGVPPEQRLTALQQALAEHLAGSPAQDDISVLLLDC</sequence>